<dbReference type="SUPFAM" id="SSF48179">
    <property type="entry name" value="6-phosphogluconate dehydrogenase C-terminal domain-like"/>
    <property type="match status" value="1"/>
</dbReference>
<dbReference type="Proteomes" id="UP000680045">
    <property type="component" value="Unassembled WGS sequence"/>
</dbReference>
<evidence type="ECO:0000256" key="2">
    <source>
        <dbReference type="ARBA" id="ARBA00023002"/>
    </source>
</evidence>
<evidence type="ECO:0000259" key="4">
    <source>
        <dbReference type="Pfam" id="PF08546"/>
    </source>
</evidence>
<keyword evidence="3" id="KW-1133">Transmembrane helix</keyword>
<accession>A0A941FRR9</accession>
<dbReference type="InterPro" id="IPR024515">
    <property type="entry name" value="DUF3397"/>
</dbReference>
<reference evidence="5" key="1">
    <citation type="submission" date="2021-04" db="EMBL/GenBank/DDBJ databases">
        <title>Whole genome sequencing of Enterococci isolates from hospitalized patients.</title>
        <authorList>
            <person name="Ogoti B.M."/>
            <person name="Onyambu F.G."/>
        </authorList>
    </citation>
    <scope>NUCLEOTIDE SEQUENCE</scope>
    <source>
        <strain evidence="5">242</strain>
    </source>
</reference>
<feature type="transmembrane region" description="Helical" evidence="3">
    <location>
        <begin position="116"/>
        <end position="134"/>
    </location>
</feature>
<feature type="transmembrane region" description="Helical" evidence="3">
    <location>
        <begin position="88"/>
        <end position="104"/>
    </location>
</feature>
<protein>
    <submittedName>
        <fullName evidence="5">DUF3397 family protein</fullName>
    </submittedName>
</protein>
<evidence type="ECO:0000313" key="6">
    <source>
        <dbReference type="Proteomes" id="UP000680045"/>
    </source>
</evidence>
<dbReference type="Gene3D" id="1.10.1040.10">
    <property type="entry name" value="N-(1-d-carboxylethyl)-l-norvaline Dehydrogenase, domain 2"/>
    <property type="match status" value="1"/>
</dbReference>
<dbReference type="GO" id="GO:0008677">
    <property type="term" value="F:2-dehydropantoate 2-reductase activity"/>
    <property type="evidence" value="ECO:0007669"/>
    <property type="project" value="TreeGrafter"/>
</dbReference>
<proteinExistence type="predicted"/>
<feature type="domain" description="Ketopantoate reductase C-terminal" evidence="4">
    <location>
        <begin position="6"/>
        <end position="71"/>
    </location>
</feature>
<dbReference type="AlphaFoldDB" id="A0A941FRR9"/>
<keyword evidence="1" id="KW-0521">NADP</keyword>
<evidence type="ECO:0000313" key="5">
    <source>
        <dbReference type="EMBL" id="MBR8644937.1"/>
    </source>
</evidence>
<evidence type="ECO:0000256" key="3">
    <source>
        <dbReference type="SAM" id="Phobius"/>
    </source>
</evidence>
<dbReference type="InterPro" id="IPR013328">
    <property type="entry name" value="6PGD_dom2"/>
</dbReference>
<dbReference type="InterPro" id="IPR008927">
    <property type="entry name" value="6-PGluconate_DH-like_C_sf"/>
</dbReference>
<feature type="transmembrane region" description="Helical" evidence="3">
    <location>
        <begin position="140"/>
        <end position="161"/>
    </location>
</feature>
<keyword evidence="3" id="KW-0472">Membrane</keyword>
<dbReference type="EMBL" id="JAGTPW010000020">
    <property type="protein sequence ID" value="MBR8644937.1"/>
    <property type="molecule type" value="Genomic_DNA"/>
</dbReference>
<comment type="caution">
    <text evidence="5">The sequence shown here is derived from an EMBL/GenBank/DDBJ whole genome shotgun (WGS) entry which is preliminary data.</text>
</comment>
<dbReference type="Pfam" id="PF11877">
    <property type="entry name" value="DUF3397"/>
    <property type="match status" value="1"/>
</dbReference>
<dbReference type="GO" id="GO:0050661">
    <property type="term" value="F:NADP binding"/>
    <property type="evidence" value="ECO:0007669"/>
    <property type="project" value="TreeGrafter"/>
</dbReference>
<name>A0A941FRR9_9BACI</name>
<sequence length="176" mass="20206">MEVQNKDESFEHVKAVCIATAENRSSMLKDLENGRKTEIDAILGHILSEAKSKGKSDCLTSSLYKMVKGKESQGDEDAVRSFKPCRDIYYLAFVGYILFFIGAKQFTGNHRRSVQFAMDMSTLLFVLSVHYLIITIWDMQIIWVIMLIMLINAFVVVLVHYKVKEEIIFHKVLKGF</sequence>
<dbReference type="PANTHER" id="PTHR43765:SF2">
    <property type="entry name" value="2-DEHYDROPANTOATE 2-REDUCTASE"/>
    <property type="match status" value="1"/>
</dbReference>
<dbReference type="PANTHER" id="PTHR43765">
    <property type="entry name" value="2-DEHYDROPANTOATE 2-REDUCTASE-RELATED"/>
    <property type="match status" value="1"/>
</dbReference>
<keyword evidence="3" id="KW-0812">Transmembrane</keyword>
<dbReference type="InterPro" id="IPR013752">
    <property type="entry name" value="KPA_reductase"/>
</dbReference>
<dbReference type="GO" id="GO:0005737">
    <property type="term" value="C:cytoplasm"/>
    <property type="evidence" value="ECO:0007669"/>
    <property type="project" value="TreeGrafter"/>
</dbReference>
<keyword evidence="2" id="KW-0560">Oxidoreductase</keyword>
<organism evidence="5 6">
    <name type="scientific">Peribacillus frigoritolerans</name>
    <dbReference type="NCBI Taxonomy" id="450367"/>
    <lineage>
        <taxon>Bacteria</taxon>
        <taxon>Bacillati</taxon>
        <taxon>Bacillota</taxon>
        <taxon>Bacilli</taxon>
        <taxon>Bacillales</taxon>
        <taxon>Bacillaceae</taxon>
        <taxon>Peribacillus</taxon>
    </lineage>
</organism>
<evidence type="ECO:0000256" key="1">
    <source>
        <dbReference type="ARBA" id="ARBA00022857"/>
    </source>
</evidence>
<dbReference type="InterPro" id="IPR050838">
    <property type="entry name" value="Ketopantoate_reductase"/>
</dbReference>
<dbReference type="Pfam" id="PF08546">
    <property type="entry name" value="ApbA_C"/>
    <property type="match status" value="1"/>
</dbReference>
<gene>
    <name evidence="5" type="ORF">KEH51_12930</name>
</gene>